<evidence type="ECO:0000313" key="2">
    <source>
        <dbReference type="Proteomes" id="UP001515480"/>
    </source>
</evidence>
<dbReference type="PANTHER" id="PTHR36058:SF1">
    <property type="entry name" value="NUCLEOPHOSMIN"/>
    <property type="match status" value="1"/>
</dbReference>
<sequence>MLLAMVISLGQLDLGDMPPGALDSLPKRAQPAPLDSDIPFLRCAVCQELALTLYGNVKRILNEQVPTKAPKRRLETSSNLGGVEADVETMLSDICNPETFTGNWTRQFDVVKSANKLELKPMPIGKCRRECRTIEKVCNGILDSLADDDLGEFVLNAAKTIGASAFPQRMCSKLATVCKKGKTPVWPDGKVRKNEVFIALTESEIDDEHASLRAQKMKTTRGNYIKSYKVSDMDIEGIPAPKVDPRDELRDEL</sequence>
<evidence type="ECO:0000313" key="1">
    <source>
        <dbReference type="EMBL" id="KAL1530072.1"/>
    </source>
</evidence>
<dbReference type="AlphaFoldDB" id="A0AB34KA52"/>
<evidence type="ECO:0008006" key="3">
    <source>
        <dbReference type="Google" id="ProtNLM"/>
    </source>
</evidence>
<organism evidence="1 2">
    <name type="scientific">Prymnesium parvum</name>
    <name type="common">Toxic golden alga</name>
    <dbReference type="NCBI Taxonomy" id="97485"/>
    <lineage>
        <taxon>Eukaryota</taxon>
        <taxon>Haptista</taxon>
        <taxon>Haptophyta</taxon>
        <taxon>Prymnesiophyceae</taxon>
        <taxon>Prymnesiales</taxon>
        <taxon>Prymnesiaceae</taxon>
        <taxon>Prymnesium</taxon>
    </lineage>
</organism>
<dbReference type="Proteomes" id="UP001515480">
    <property type="component" value="Unassembled WGS sequence"/>
</dbReference>
<dbReference type="PANTHER" id="PTHR36058">
    <property type="entry name" value="NUCLEOPHOSMIN"/>
    <property type="match status" value="1"/>
</dbReference>
<name>A0AB34KA52_PRYPA</name>
<comment type="caution">
    <text evidence="1">The sequence shown here is derived from an EMBL/GenBank/DDBJ whole genome shotgun (WGS) entry which is preliminary data.</text>
</comment>
<keyword evidence="2" id="KW-1185">Reference proteome</keyword>
<gene>
    <name evidence="1" type="ORF">AB1Y20_000994</name>
</gene>
<reference evidence="1 2" key="1">
    <citation type="journal article" date="2024" name="Science">
        <title>Giant polyketide synthase enzymes in the biosynthesis of giant marine polyether toxins.</title>
        <authorList>
            <person name="Fallon T.R."/>
            <person name="Shende V.V."/>
            <person name="Wierzbicki I.H."/>
            <person name="Pendleton A.L."/>
            <person name="Watervoot N.F."/>
            <person name="Auber R.P."/>
            <person name="Gonzalez D.J."/>
            <person name="Wisecaver J.H."/>
            <person name="Moore B.S."/>
        </authorList>
    </citation>
    <scope>NUCLEOTIDE SEQUENCE [LARGE SCALE GENOMIC DNA]</scope>
    <source>
        <strain evidence="1 2">12B1</strain>
    </source>
</reference>
<accession>A0AB34KA52</accession>
<dbReference type="EMBL" id="JBGBPQ010000001">
    <property type="protein sequence ID" value="KAL1530072.1"/>
    <property type="molecule type" value="Genomic_DNA"/>
</dbReference>
<proteinExistence type="predicted"/>
<protein>
    <recommendedName>
        <fullName evidence="3">Saposin B-type domain-containing protein</fullName>
    </recommendedName>
</protein>